<dbReference type="GeneID" id="100900535"/>
<dbReference type="InterPro" id="IPR000589">
    <property type="entry name" value="Ribosomal_uS15"/>
</dbReference>
<dbReference type="RefSeq" id="XP_003740604.1">
    <property type="nucleotide sequence ID" value="XM_003740556.2"/>
</dbReference>
<keyword evidence="3" id="KW-0809">Transit peptide</keyword>
<proteinExistence type="inferred from homology"/>
<dbReference type="InterPro" id="IPR052137">
    <property type="entry name" value="uS15_ribosomal"/>
</dbReference>
<evidence type="ECO:0000256" key="4">
    <source>
        <dbReference type="ARBA" id="ARBA00022980"/>
    </source>
</evidence>
<protein>
    <recommendedName>
        <fullName evidence="7">Small ribosomal subunit protein uS15m</fullName>
    </recommendedName>
    <alternativeName>
        <fullName evidence="8">28S ribosomal protein S15, mitochondrial</fullName>
    </alternativeName>
</protein>
<accession>A0AAJ6VWP1</accession>
<dbReference type="SUPFAM" id="SSF47060">
    <property type="entry name" value="S15/NS1 RNA-binding domain"/>
    <property type="match status" value="1"/>
</dbReference>
<evidence type="ECO:0000256" key="6">
    <source>
        <dbReference type="ARBA" id="ARBA00023274"/>
    </source>
</evidence>
<name>A0AAJ6VWP1_9ACAR</name>
<dbReference type="GO" id="GO:0032543">
    <property type="term" value="P:mitochondrial translation"/>
    <property type="evidence" value="ECO:0007669"/>
    <property type="project" value="TreeGrafter"/>
</dbReference>
<dbReference type="InterPro" id="IPR009068">
    <property type="entry name" value="uS15_NS1_RNA-bd_sf"/>
</dbReference>
<organism evidence="10 11">
    <name type="scientific">Galendromus occidentalis</name>
    <name type="common">western predatory mite</name>
    <dbReference type="NCBI Taxonomy" id="34638"/>
    <lineage>
        <taxon>Eukaryota</taxon>
        <taxon>Metazoa</taxon>
        <taxon>Ecdysozoa</taxon>
        <taxon>Arthropoda</taxon>
        <taxon>Chelicerata</taxon>
        <taxon>Arachnida</taxon>
        <taxon>Acari</taxon>
        <taxon>Parasitiformes</taxon>
        <taxon>Mesostigmata</taxon>
        <taxon>Gamasina</taxon>
        <taxon>Phytoseioidea</taxon>
        <taxon>Phytoseiidae</taxon>
        <taxon>Typhlodrominae</taxon>
        <taxon>Galendromus</taxon>
    </lineage>
</organism>
<evidence type="ECO:0000256" key="7">
    <source>
        <dbReference type="ARBA" id="ARBA00035249"/>
    </source>
</evidence>
<evidence type="ECO:0000256" key="9">
    <source>
        <dbReference type="RuleBase" id="RU003919"/>
    </source>
</evidence>
<dbReference type="Pfam" id="PF00312">
    <property type="entry name" value="Ribosomal_S15"/>
    <property type="match status" value="1"/>
</dbReference>
<dbReference type="PANTHER" id="PTHR46685:SF1">
    <property type="entry name" value="SMALL RIBOSOMAL SUBUNIT PROTEIN US15M"/>
    <property type="match status" value="1"/>
</dbReference>
<evidence type="ECO:0000313" key="10">
    <source>
        <dbReference type="Proteomes" id="UP000694867"/>
    </source>
</evidence>
<keyword evidence="10" id="KW-1185">Reference proteome</keyword>
<evidence type="ECO:0000256" key="5">
    <source>
        <dbReference type="ARBA" id="ARBA00023128"/>
    </source>
</evidence>
<dbReference type="Gene3D" id="1.10.287.10">
    <property type="entry name" value="S15/NS1, RNA-binding"/>
    <property type="match status" value="1"/>
</dbReference>
<evidence type="ECO:0000256" key="2">
    <source>
        <dbReference type="ARBA" id="ARBA00008434"/>
    </source>
</evidence>
<reference evidence="11" key="1">
    <citation type="submission" date="2025-08" db="UniProtKB">
        <authorList>
            <consortium name="RefSeq"/>
        </authorList>
    </citation>
    <scope>IDENTIFICATION</scope>
</reference>
<dbReference type="GO" id="GO:0003735">
    <property type="term" value="F:structural constituent of ribosome"/>
    <property type="evidence" value="ECO:0007669"/>
    <property type="project" value="InterPro"/>
</dbReference>
<dbReference type="Proteomes" id="UP000694867">
    <property type="component" value="Unplaced"/>
</dbReference>
<sequence>MLRSVCAMLRPAVMDTVPRRFRRRPRTILTWPIEYLPFKWTYPQKQSAIEASGDKISGLPPSDGQRPRGAFAKLPELEKAPEAIRRVFSLDFAPKAEINQAATEELLDLVRRHPYDKESLEYKIATKTSRIRLYREAFEKHQRNYKLKGSLNVIVLKRNKLLKMLGRLDQERYNFVKEALQIEHTPFPLGKPHQKITRKGELRRLTQEWADKVKAERMAAFHASLKEQQEAFEKEKKSTLEWIEKEIKELNLTEDELKQLEFKGIFQ</sequence>
<evidence type="ECO:0000256" key="3">
    <source>
        <dbReference type="ARBA" id="ARBA00022946"/>
    </source>
</evidence>
<evidence type="ECO:0000256" key="8">
    <source>
        <dbReference type="ARBA" id="ARBA00035528"/>
    </source>
</evidence>
<keyword evidence="6 9" id="KW-0687">Ribonucleoprotein</keyword>
<dbReference type="SMART" id="SM01387">
    <property type="entry name" value="Ribosomal_S15"/>
    <property type="match status" value="1"/>
</dbReference>
<evidence type="ECO:0000256" key="1">
    <source>
        <dbReference type="ARBA" id="ARBA00004173"/>
    </source>
</evidence>
<keyword evidence="4 9" id="KW-0689">Ribosomal protein</keyword>
<gene>
    <name evidence="11" type="primary">LOC100900535</name>
</gene>
<dbReference type="GO" id="GO:0003723">
    <property type="term" value="F:RNA binding"/>
    <property type="evidence" value="ECO:0007669"/>
    <property type="project" value="TreeGrafter"/>
</dbReference>
<dbReference type="KEGG" id="goe:100900535"/>
<comment type="subcellular location">
    <subcellularLocation>
        <location evidence="1">Mitochondrion</location>
    </subcellularLocation>
</comment>
<dbReference type="PANTHER" id="PTHR46685">
    <property type="entry name" value="28S RIBOSOMAL PROTEIN S15, MITOCHONDRIAL"/>
    <property type="match status" value="1"/>
</dbReference>
<dbReference type="GO" id="GO:0005763">
    <property type="term" value="C:mitochondrial small ribosomal subunit"/>
    <property type="evidence" value="ECO:0007669"/>
    <property type="project" value="TreeGrafter"/>
</dbReference>
<evidence type="ECO:0000313" key="11">
    <source>
        <dbReference type="RefSeq" id="XP_003740604.1"/>
    </source>
</evidence>
<dbReference type="AlphaFoldDB" id="A0AAJ6VWP1"/>
<keyword evidence="5" id="KW-0496">Mitochondrion</keyword>
<comment type="similarity">
    <text evidence="2 9">Belongs to the universal ribosomal protein uS15 family.</text>
</comment>